<proteinExistence type="predicted"/>
<sequence length="165" mass="16633">MVAARADGRVVWINGDFLPSSLPTCSLGFDSLLRPLPAPPRSRSVCVTAGWGADPEGRPEIARGSPSQSGGGDRRRVKGAGGLGARGGKGLSARLPGRGAGTDAASAGRSLQQEAAGDRGRGRSCPGSRRTGPHACPRAVSVRELTKVPGTACGARRAARAAVGD</sequence>
<gene>
    <name evidence="2" type="ORF">MRATA1EN1_LOCUS1839</name>
</gene>
<name>A0ABN8XX08_RANTA</name>
<evidence type="ECO:0000256" key="1">
    <source>
        <dbReference type="SAM" id="MobiDB-lite"/>
    </source>
</evidence>
<evidence type="ECO:0000313" key="3">
    <source>
        <dbReference type="Proteomes" id="UP001176941"/>
    </source>
</evidence>
<organism evidence="2 3">
    <name type="scientific">Rangifer tarandus platyrhynchus</name>
    <name type="common">Svalbard reindeer</name>
    <dbReference type="NCBI Taxonomy" id="3082113"/>
    <lineage>
        <taxon>Eukaryota</taxon>
        <taxon>Metazoa</taxon>
        <taxon>Chordata</taxon>
        <taxon>Craniata</taxon>
        <taxon>Vertebrata</taxon>
        <taxon>Euteleostomi</taxon>
        <taxon>Mammalia</taxon>
        <taxon>Eutheria</taxon>
        <taxon>Laurasiatheria</taxon>
        <taxon>Artiodactyla</taxon>
        <taxon>Ruminantia</taxon>
        <taxon>Pecora</taxon>
        <taxon>Cervidae</taxon>
        <taxon>Odocoileinae</taxon>
        <taxon>Rangifer</taxon>
    </lineage>
</organism>
<feature type="region of interest" description="Disordered" evidence="1">
    <location>
        <begin position="49"/>
        <end position="138"/>
    </location>
</feature>
<keyword evidence="3" id="KW-1185">Reference proteome</keyword>
<evidence type="ECO:0000313" key="2">
    <source>
        <dbReference type="EMBL" id="CAI9152877.1"/>
    </source>
</evidence>
<feature type="compositionally biased region" description="Gly residues" evidence="1">
    <location>
        <begin position="79"/>
        <end position="90"/>
    </location>
</feature>
<accession>A0ABN8XX08</accession>
<protein>
    <submittedName>
        <fullName evidence="2">Uncharacterized protein</fullName>
    </submittedName>
</protein>
<dbReference type="Proteomes" id="UP001176941">
    <property type="component" value="Chromosome 10"/>
</dbReference>
<dbReference type="EMBL" id="OX459946">
    <property type="protein sequence ID" value="CAI9152877.1"/>
    <property type="molecule type" value="Genomic_DNA"/>
</dbReference>
<reference evidence="2" key="1">
    <citation type="submission" date="2023-04" db="EMBL/GenBank/DDBJ databases">
        <authorList>
            <consortium name="ELIXIR-Norway"/>
        </authorList>
    </citation>
    <scope>NUCLEOTIDE SEQUENCE [LARGE SCALE GENOMIC DNA]</scope>
</reference>